<sequence length="159" mass="18926">MFQERMITDDYEVVYVNEYIPQYFGKNIGHPYCYHILRLLGQQKNRLQNSFRIKFYEDYNTVLILEQWSVIQNLLIINKYIQHNNIKQSQVISVIFKKNSKCQTIITHSNIANFFSVATSYYQRQKIAYIQLLAINIKGKSPIIKKKIWVTHGELTQIS</sequence>
<dbReference type="EMBL" id="CAJJDM010000079">
    <property type="protein sequence ID" value="CAD8086104.1"/>
    <property type="molecule type" value="Genomic_DNA"/>
</dbReference>
<name>A0A8S1NHD3_PARPR</name>
<reference evidence="1" key="1">
    <citation type="submission" date="2021-01" db="EMBL/GenBank/DDBJ databases">
        <authorList>
            <consortium name="Genoscope - CEA"/>
            <person name="William W."/>
        </authorList>
    </citation>
    <scope>NUCLEOTIDE SEQUENCE</scope>
</reference>
<gene>
    <name evidence="1" type="ORF">PPRIM_AZ9-3.1.T0760007</name>
</gene>
<accession>A0A8S1NHD3</accession>
<keyword evidence="2" id="KW-1185">Reference proteome</keyword>
<protein>
    <submittedName>
        <fullName evidence="1">Uncharacterized protein</fullName>
    </submittedName>
</protein>
<comment type="caution">
    <text evidence="1">The sequence shown here is derived from an EMBL/GenBank/DDBJ whole genome shotgun (WGS) entry which is preliminary data.</text>
</comment>
<dbReference type="Proteomes" id="UP000688137">
    <property type="component" value="Unassembled WGS sequence"/>
</dbReference>
<proteinExistence type="predicted"/>
<evidence type="ECO:0000313" key="1">
    <source>
        <dbReference type="EMBL" id="CAD8086104.1"/>
    </source>
</evidence>
<evidence type="ECO:0000313" key="2">
    <source>
        <dbReference type="Proteomes" id="UP000688137"/>
    </source>
</evidence>
<organism evidence="1 2">
    <name type="scientific">Paramecium primaurelia</name>
    <dbReference type="NCBI Taxonomy" id="5886"/>
    <lineage>
        <taxon>Eukaryota</taxon>
        <taxon>Sar</taxon>
        <taxon>Alveolata</taxon>
        <taxon>Ciliophora</taxon>
        <taxon>Intramacronucleata</taxon>
        <taxon>Oligohymenophorea</taxon>
        <taxon>Peniculida</taxon>
        <taxon>Parameciidae</taxon>
        <taxon>Paramecium</taxon>
    </lineage>
</organism>
<dbReference type="AlphaFoldDB" id="A0A8S1NHD3"/>